<dbReference type="EMBL" id="HBGA01019180">
    <property type="protein sequence ID" value="CAD8996406.1"/>
    <property type="molecule type" value="Transcribed_RNA"/>
</dbReference>
<protein>
    <submittedName>
        <fullName evidence="1">Uncharacterized protein</fullName>
    </submittedName>
</protein>
<reference evidence="1" key="1">
    <citation type="submission" date="2021-01" db="EMBL/GenBank/DDBJ databases">
        <authorList>
            <person name="Corre E."/>
            <person name="Pelletier E."/>
            <person name="Niang G."/>
            <person name="Scheremetjew M."/>
            <person name="Finn R."/>
            <person name="Kale V."/>
            <person name="Holt S."/>
            <person name="Cochrane G."/>
            <person name="Meng A."/>
            <person name="Brown T."/>
            <person name="Cohen L."/>
        </authorList>
    </citation>
    <scope>NUCLEOTIDE SEQUENCE</scope>
    <source>
        <strain evidence="1">NIES-381</strain>
    </source>
</reference>
<gene>
    <name evidence="1" type="ORF">EGYM00392_LOCUS7467</name>
</gene>
<accession>A0A7S1HZL6</accession>
<name>A0A7S1HZL6_9EUGL</name>
<organism evidence="1">
    <name type="scientific">Eutreptiella gymnastica</name>
    <dbReference type="NCBI Taxonomy" id="73025"/>
    <lineage>
        <taxon>Eukaryota</taxon>
        <taxon>Discoba</taxon>
        <taxon>Euglenozoa</taxon>
        <taxon>Euglenida</taxon>
        <taxon>Spirocuta</taxon>
        <taxon>Euglenophyceae</taxon>
        <taxon>Eutreptiales</taxon>
        <taxon>Eutreptiaceae</taxon>
        <taxon>Eutreptiella</taxon>
    </lineage>
</organism>
<proteinExistence type="predicted"/>
<sequence length="99" mass="11450">MYATTPPCHVIHAMHVICPFQHLDTFHMHPQAQNIKRPNAQDRDMWDALVLPTFQPHIRTYTQYKNSNCVGLHGAKIKAKCRKLYEGGWGPSMKTMRCC</sequence>
<dbReference type="AlphaFoldDB" id="A0A7S1HZL6"/>
<evidence type="ECO:0000313" key="1">
    <source>
        <dbReference type="EMBL" id="CAD8996406.1"/>
    </source>
</evidence>